<dbReference type="Proteomes" id="UP000807716">
    <property type="component" value="Unassembled WGS sequence"/>
</dbReference>
<accession>A0A9P6Q825</accession>
<feature type="non-terminal residue" evidence="1">
    <location>
        <position position="1"/>
    </location>
</feature>
<organism evidence="1 2">
    <name type="scientific">Actinomortierella ambigua</name>
    <dbReference type="NCBI Taxonomy" id="1343610"/>
    <lineage>
        <taxon>Eukaryota</taxon>
        <taxon>Fungi</taxon>
        <taxon>Fungi incertae sedis</taxon>
        <taxon>Mucoromycota</taxon>
        <taxon>Mortierellomycotina</taxon>
        <taxon>Mortierellomycetes</taxon>
        <taxon>Mortierellales</taxon>
        <taxon>Mortierellaceae</taxon>
        <taxon>Actinomortierella</taxon>
    </lineage>
</organism>
<name>A0A9P6Q825_9FUNG</name>
<evidence type="ECO:0000313" key="2">
    <source>
        <dbReference type="Proteomes" id="UP000807716"/>
    </source>
</evidence>
<sequence>KDATSTNQSPDSMHRGVRDQITISCYDDIARPTILRDTEIGFSRAQDDLNLLLP</sequence>
<reference evidence="1" key="1">
    <citation type="journal article" date="2020" name="Fungal Divers.">
        <title>Resolving the Mortierellaceae phylogeny through synthesis of multi-gene phylogenetics and phylogenomics.</title>
        <authorList>
            <person name="Vandepol N."/>
            <person name="Liber J."/>
            <person name="Desiro A."/>
            <person name="Na H."/>
            <person name="Kennedy M."/>
            <person name="Barry K."/>
            <person name="Grigoriev I.V."/>
            <person name="Miller A.N."/>
            <person name="O'Donnell K."/>
            <person name="Stajich J.E."/>
            <person name="Bonito G."/>
        </authorList>
    </citation>
    <scope>NUCLEOTIDE SEQUENCE</scope>
    <source>
        <strain evidence="1">BC1065</strain>
    </source>
</reference>
<gene>
    <name evidence="1" type="ORF">DFQ27_003475</name>
</gene>
<comment type="caution">
    <text evidence="1">The sequence shown here is derived from an EMBL/GenBank/DDBJ whole genome shotgun (WGS) entry which is preliminary data.</text>
</comment>
<proteinExistence type="predicted"/>
<protein>
    <submittedName>
        <fullName evidence="1">Uncharacterized protein</fullName>
    </submittedName>
</protein>
<keyword evidence="2" id="KW-1185">Reference proteome</keyword>
<dbReference type="EMBL" id="JAAAJB010000244">
    <property type="protein sequence ID" value="KAG0260577.1"/>
    <property type="molecule type" value="Genomic_DNA"/>
</dbReference>
<evidence type="ECO:0000313" key="1">
    <source>
        <dbReference type="EMBL" id="KAG0260577.1"/>
    </source>
</evidence>
<dbReference type="AlphaFoldDB" id="A0A9P6Q825"/>